<dbReference type="Pfam" id="PF01418">
    <property type="entry name" value="HTH_6"/>
    <property type="match status" value="1"/>
</dbReference>
<reference evidence="6" key="1">
    <citation type="submission" date="2020-09" db="EMBL/GenBank/DDBJ databases">
        <title>A novel bacterium of genus Bacillus, isolated from South China Sea.</title>
        <authorList>
            <person name="Huang H."/>
            <person name="Mo K."/>
            <person name="Hu Y."/>
        </authorList>
    </citation>
    <scope>NUCLEOTIDE SEQUENCE</scope>
    <source>
        <strain evidence="6">IB182487</strain>
    </source>
</reference>
<feature type="domain" description="HTH rpiR-type" evidence="4">
    <location>
        <begin position="1"/>
        <end position="73"/>
    </location>
</feature>
<dbReference type="Proteomes" id="UP000626844">
    <property type="component" value="Unassembled WGS sequence"/>
</dbReference>
<dbReference type="InterPro" id="IPR001347">
    <property type="entry name" value="SIS_dom"/>
</dbReference>
<dbReference type="SUPFAM" id="SSF46689">
    <property type="entry name" value="Homeodomain-like"/>
    <property type="match status" value="1"/>
</dbReference>
<keyword evidence="2" id="KW-0238">DNA-binding</keyword>
<dbReference type="SUPFAM" id="SSF53697">
    <property type="entry name" value="SIS domain"/>
    <property type="match status" value="1"/>
</dbReference>
<evidence type="ECO:0000256" key="3">
    <source>
        <dbReference type="ARBA" id="ARBA00023163"/>
    </source>
</evidence>
<dbReference type="GO" id="GO:1901135">
    <property type="term" value="P:carbohydrate derivative metabolic process"/>
    <property type="evidence" value="ECO:0007669"/>
    <property type="project" value="InterPro"/>
</dbReference>
<keyword evidence="1" id="KW-0805">Transcription regulation</keyword>
<dbReference type="PANTHER" id="PTHR30514">
    <property type="entry name" value="GLUCOKINASE"/>
    <property type="match status" value="1"/>
</dbReference>
<evidence type="ECO:0000313" key="7">
    <source>
        <dbReference type="Proteomes" id="UP000626844"/>
    </source>
</evidence>
<evidence type="ECO:0000313" key="6">
    <source>
        <dbReference type="EMBL" id="MBD1381598.1"/>
    </source>
</evidence>
<evidence type="ECO:0000256" key="2">
    <source>
        <dbReference type="ARBA" id="ARBA00023125"/>
    </source>
</evidence>
<dbReference type="InterPro" id="IPR035472">
    <property type="entry name" value="RpiR-like_SIS"/>
</dbReference>
<organism evidence="6 7">
    <name type="scientific">Metabacillus arenae</name>
    <dbReference type="NCBI Taxonomy" id="2771434"/>
    <lineage>
        <taxon>Bacteria</taxon>
        <taxon>Bacillati</taxon>
        <taxon>Bacillota</taxon>
        <taxon>Bacilli</taxon>
        <taxon>Bacillales</taxon>
        <taxon>Bacillaceae</taxon>
        <taxon>Metabacillus</taxon>
    </lineage>
</organism>
<feature type="domain" description="SIS" evidence="5">
    <location>
        <begin position="104"/>
        <end position="255"/>
    </location>
</feature>
<dbReference type="PROSITE" id="PS51071">
    <property type="entry name" value="HTH_RPIR"/>
    <property type="match status" value="1"/>
</dbReference>
<dbReference type="Gene3D" id="1.10.10.10">
    <property type="entry name" value="Winged helix-like DNA-binding domain superfamily/Winged helix DNA-binding domain"/>
    <property type="match status" value="1"/>
</dbReference>
<dbReference type="AlphaFoldDB" id="A0A926NJB0"/>
<keyword evidence="7" id="KW-1185">Reference proteome</keyword>
<dbReference type="GO" id="GO:0003700">
    <property type="term" value="F:DNA-binding transcription factor activity"/>
    <property type="evidence" value="ECO:0007669"/>
    <property type="project" value="InterPro"/>
</dbReference>
<dbReference type="PANTHER" id="PTHR30514:SF1">
    <property type="entry name" value="HTH-TYPE TRANSCRIPTIONAL REGULATOR HEXR-RELATED"/>
    <property type="match status" value="1"/>
</dbReference>
<protein>
    <submittedName>
        <fullName evidence="6">MurR/RpiR family transcriptional regulator</fullName>
    </submittedName>
</protein>
<dbReference type="InterPro" id="IPR036388">
    <property type="entry name" value="WH-like_DNA-bd_sf"/>
</dbReference>
<comment type="caution">
    <text evidence="6">The sequence shown here is derived from an EMBL/GenBank/DDBJ whole genome shotgun (WGS) entry which is preliminary data.</text>
</comment>
<dbReference type="EMBL" id="JACXAI010000020">
    <property type="protein sequence ID" value="MBD1381598.1"/>
    <property type="molecule type" value="Genomic_DNA"/>
</dbReference>
<evidence type="ECO:0000259" key="4">
    <source>
        <dbReference type="PROSITE" id="PS51071"/>
    </source>
</evidence>
<dbReference type="InterPro" id="IPR009057">
    <property type="entry name" value="Homeodomain-like_sf"/>
</dbReference>
<keyword evidence="3" id="KW-0804">Transcription</keyword>
<dbReference type="Pfam" id="PF01380">
    <property type="entry name" value="SIS"/>
    <property type="match status" value="1"/>
</dbReference>
<dbReference type="InterPro" id="IPR000281">
    <property type="entry name" value="HTH_RpiR"/>
</dbReference>
<dbReference type="GO" id="GO:0003677">
    <property type="term" value="F:DNA binding"/>
    <property type="evidence" value="ECO:0007669"/>
    <property type="project" value="UniProtKB-KW"/>
</dbReference>
<dbReference type="InterPro" id="IPR047640">
    <property type="entry name" value="RpiR-like"/>
</dbReference>
<dbReference type="RefSeq" id="WP_191159198.1">
    <property type="nucleotide sequence ID" value="NZ_JACXAI010000020.1"/>
</dbReference>
<name>A0A926NJB0_9BACI</name>
<dbReference type="Gene3D" id="3.40.50.10490">
    <property type="entry name" value="Glucose-6-phosphate isomerase like protein, domain 1"/>
    <property type="match status" value="1"/>
</dbReference>
<dbReference type="CDD" id="cd05013">
    <property type="entry name" value="SIS_RpiR"/>
    <property type="match status" value="1"/>
</dbReference>
<dbReference type="InterPro" id="IPR046348">
    <property type="entry name" value="SIS_dom_sf"/>
</dbReference>
<accession>A0A926NJB0</accession>
<evidence type="ECO:0000259" key="5">
    <source>
        <dbReference type="PROSITE" id="PS51464"/>
    </source>
</evidence>
<proteinExistence type="predicted"/>
<evidence type="ECO:0000256" key="1">
    <source>
        <dbReference type="ARBA" id="ARBA00023015"/>
    </source>
</evidence>
<gene>
    <name evidence="6" type="ORF">IC621_15275</name>
</gene>
<dbReference type="GO" id="GO:0097367">
    <property type="term" value="F:carbohydrate derivative binding"/>
    <property type="evidence" value="ECO:0007669"/>
    <property type="project" value="InterPro"/>
</dbReference>
<dbReference type="PROSITE" id="PS51464">
    <property type="entry name" value="SIS"/>
    <property type="match status" value="1"/>
</dbReference>
<sequence length="257" mass="29384">MFTAEMIASLNELETSLYNYICKNEDKVAYMRIRELADETHVSTSTILRFCRKLNCEGFSEFKTKIKLHLEETKKTNIKNIEHSVLEFFERISQGNIEENIKKAARLVSESNNVIFIGIGSSGIMAEYGARYFSSVGKFSMYIKDPYFPIHAKFLSNSVAIALSVSGETPPIITHINQLKEQEIKVISITNSKYSTISKISDTNIPYYVTEERFETSIGNNLNHVNENELKYSDITTQVPVVYILESIAREIYKLNI</sequence>